<evidence type="ECO:0000313" key="3">
    <source>
        <dbReference type="EMBL" id="BAV43042.1"/>
    </source>
</evidence>
<dbReference type="GeneID" id="93438655"/>
<dbReference type="GO" id="GO:0046503">
    <property type="term" value="P:glycerolipid catabolic process"/>
    <property type="evidence" value="ECO:0007669"/>
    <property type="project" value="TreeGrafter"/>
</dbReference>
<dbReference type="RefSeq" id="WP_420866623.1">
    <property type="nucleotide sequence ID" value="NZ_AP017624.1"/>
</dbReference>
<organism evidence="3 4">
    <name type="scientific">Mycobacterium ulcerans subsp. shinshuense</name>
    <dbReference type="NCBI Taxonomy" id="1124626"/>
    <lineage>
        <taxon>Bacteria</taxon>
        <taxon>Bacillati</taxon>
        <taxon>Actinomycetota</taxon>
        <taxon>Actinomycetes</taxon>
        <taxon>Mycobacteriales</taxon>
        <taxon>Mycobacteriaceae</taxon>
        <taxon>Mycobacterium</taxon>
        <taxon>Mycobacterium ulcerans group</taxon>
    </lineage>
</organism>
<dbReference type="PANTHER" id="PTHR43433">
    <property type="entry name" value="HYDROLASE, ALPHA/BETA FOLD FAMILY PROTEIN"/>
    <property type="match status" value="1"/>
</dbReference>
<dbReference type="Gene3D" id="3.40.50.1820">
    <property type="entry name" value="alpha/beta hydrolase"/>
    <property type="match status" value="1"/>
</dbReference>
<dbReference type="InterPro" id="IPR029058">
    <property type="entry name" value="AB_hydrolase_fold"/>
</dbReference>
<protein>
    <submittedName>
        <fullName evidence="3">Lipase/esterase</fullName>
    </submittedName>
</protein>
<dbReference type="GO" id="GO:0004806">
    <property type="term" value="F:triacylglycerol lipase activity"/>
    <property type="evidence" value="ECO:0007669"/>
    <property type="project" value="TreeGrafter"/>
</dbReference>
<dbReference type="EMBL" id="AP017624">
    <property type="protein sequence ID" value="BAV43042.1"/>
    <property type="molecule type" value="Genomic_DNA"/>
</dbReference>
<dbReference type="PANTHER" id="PTHR43433:SF5">
    <property type="entry name" value="AB HYDROLASE-1 DOMAIN-CONTAINING PROTEIN"/>
    <property type="match status" value="1"/>
</dbReference>
<dbReference type="Proteomes" id="UP000218067">
    <property type="component" value="Chromosome"/>
</dbReference>
<dbReference type="InterPro" id="IPR050471">
    <property type="entry name" value="AB_hydrolase"/>
</dbReference>
<accession>A0A1B4Y7I9</accession>
<feature type="domain" description="AB hydrolase-1" evidence="2">
    <location>
        <begin position="39"/>
        <end position="293"/>
    </location>
</feature>
<gene>
    <name evidence="3" type="primary">lipG1</name>
    <name evidence="3" type="ORF">SHTP_4082</name>
</gene>
<evidence type="ECO:0000259" key="2">
    <source>
        <dbReference type="Pfam" id="PF00561"/>
    </source>
</evidence>
<dbReference type="AlphaFoldDB" id="A0A1B4Y7I9"/>
<dbReference type="InterPro" id="IPR000073">
    <property type="entry name" value="AB_hydrolase_1"/>
</dbReference>
<sequence length="314" mass="34526">MEIRTGYAQSGVGSGATSERQPAGDLKLYYEDMGDINAPPVLLIMGLGAQLFLWRTGFCHKLVDQGLRVIRYDNRDVGLSTKMEQPSARQPLMPQLIRSWLGRRSQTPYTLEDMADDAAALLDHLDIERAHIVGASMGGMIAQIFAARFAERTNSLAVIFSSNNRPFLPPPAPRALLAVLNGPPPGSPREVIIDNVVRVTRITGSPGYQPTEEWIRADAAENYDRSYYPWGIPRQFSAVLGSGSLLGYNRRTVAPTVVIHGRADKLVRPFGGRAVAKAINGARMVEFDGMGHDLPRQLWDQVIGVLTSNFEQAE</sequence>
<proteinExistence type="predicted"/>
<name>A0A1B4Y7I9_MYCUL</name>
<dbReference type="SUPFAM" id="SSF53474">
    <property type="entry name" value="alpha/beta-Hydrolases"/>
    <property type="match status" value="1"/>
</dbReference>
<reference evidence="3 4" key="1">
    <citation type="submission" date="2016-08" db="EMBL/GenBank/DDBJ databases">
        <title>Complete genome sequence of Mycobacterium shinshuense, a subspecies of M. ulcerans.</title>
        <authorList>
            <person name="Yoshida M."/>
            <person name="Ogura Y."/>
            <person name="Hayashi T."/>
            <person name="Hoshino Y."/>
        </authorList>
    </citation>
    <scope>NUCLEOTIDE SEQUENCE [LARGE SCALE GENOMIC DNA]</scope>
    <source>
        <strain evidence="4">ATCC 33728</strain>
    </source>
</reference>
<feature type="region of interest" description="Disordered" evidence="1">
    <location>
        <begin position="1"/>
        <end position="20"/>
    </location>
</feature>
<evidence type="ECO:0000256" key="1">
    <source>
        <dbReference type="SAM" id="MobiDB-lite"/>
    </source>
</evidence>
<dbReference type="Pfam" id="PF00561">
    <property type="entry name" value="Abhydrolase_1"/>
    <property type="match status" value="1"/>
</dbReference>
<evidence type="ECO:0000313" key="4">
    <source>
        <dbReference type="Proteomes" id="UP000218067"/>
    </source>
</evidence>